<evidence type="ECO:0000313" key="3">
    <source>
        <dbReference type="Proteomes" id="UP001220324"/>
    </source>
</evidence>
<dbReference type="PANTHER" id="PTHR12242">
    <property type="entry name" value="OS02G0130600 PROTEIN-RELATED"/>
    <property type="match status" value="1"/>
</dbReference>
<name>A0AAD6CWZ3_9EURO</name>
<evidence type="ECO:0000313" key="2">
    <source>
        <dbReference type="EMBL" id="KAJ5541689.1"/>
    </source>
</evidence>
<dbReference type="EMBL" id="JAQIZZ010000005">
    <property type="protein sequence ID" value="KAJ5541689.1"/>
    <property type="molecule type" value="Genomic_DNA"/>
</dbReference>
<feature type="transmembrane region" description="Helical" evidence="1">
    <location>
        <begin position="31"/>
        <end position="55"/>
    </location>
</feature>
<dbReference type="Proteomes" id="UP001220324">
    <property type="component" value="Unassembled WGS sequence"/>
</dbReference>
<dbReference type="AlphaFoldDB" id="A0AAD6CWZ3"/>
<feature type="transmembrane region" description="Helical" evidence="1">
    <location>
        <begin position="175"/>
        <end position="197"/>
    </location>
</feature>
<keyword evidence="1" id="KW-0472">Membrane</keyword>
<dbReference type="PANTHER" id="PTHR12242:SF1">
    <property type="entry name" value="MYND-TYPE DOMAIN-CONTAINING PROTEIN"/>
    <property type="match status" value="1"/>
</dbReference>
<feature type="transmembrane region" description="Helical" evidence="1">
    <location>
        <begin position="217"/>
        <end position="242"/>
    </location>
</feature>
<dbReference type="PROSITE" id="PS51257">
    <property type="entry name" value="PROKAR_LIPOPROTEIN"/>
    <property type="match status" value="1"/>
</dbReference>
<evidence type="ECO:0008006" key="4">
    <source>
        <dbReference type="Google" id="ProtNLM"/>
    </source>
</evidence>
<comment type="caution">
    <text evidence="2">The sequence shown here is derived from an EMBL/GenBank/DDBJ whole genome shotgun (WGS) entry which is preliminary data.</text>
</comment>
<protein>
    <recommendedName>
        <fullName evidence="4">FAR-17a/AIG1-like protein</fullName>
    </recommendedName>
</protein>
<proteinExistence type="predicted"/>
<organism evidence="2 3">
    <name type="scientific">Penicillium frequentans</name>
    <dbReference type="NCBI Taxonomy" id="3151616"/>
    <lineage>
        <taxon>Eukaryota</taxon>
        <taxon>Fungi</taxon>
        <taxon>Dikarya</taxon>
        <taxon>Ascomycota</taxon>
        <taxon>Pezizomycotina</taxon>
        <taxon>Eurotiomycetes</taxon>
        <taxon>Eurotiomycetidae</taxon>
        <taxon>Eurotiales</taxon>
        <taxon>Aspergillaceae</taxon>
        <taxon>Penicillium</taxon>
    </lineage>
</organism>
<gene>
    <name evidence="2" type="ORF">N7494_006765</name>
</gene>
<evidence type="ECO:0000256" key="1">
    <source>
        <dbReference type="SAM" id="Phobius"/>
    </source>
</evidence>
<feature type="transmembrane region" description="Helical" evidence="1">
    <location>
        <begin position="140"/>
        <end position="163"/>
    </location>
</feature>
<feature type="transmembrane region" description="Helical" evidence="1">
    <location>
        <begin position="75"/>
        <end position="94"/>
    </location>
</feature>
<sequence length="282" mass="32472">MRRPSRATLIGADPKDDHLHQFETSWLLSPLVLACLRGLIALYIFTTIIVIWIWYGTHDDRVAIGESFSYFTWLTYWGLGFYFLVSTIHTALYARTGRSVLFDRWPRACRVLHGLLYASITIYPFLVTIVFWGLLFKPPFYKVTFLGWSNISQHGLNSFYALLEIFLPATAPHPWIAVPVLILVLLFYLCVAYITYYDQGWWTYSFLNTEHGKKSGIVAAYCFGILAAILVIFCLSMGLIWVRRRLTGDKRKRSPQDILRHDFAAQSMDMQAQSSEMKGAIV</sequence>
<keyword evidence="3" id="KW-1185">Reference proteome</keyword>
<dbReference type="GO" id="GO:0016020">
    <property type="term" value="C:membrane"/>
    <property type="evidence" value="ECO:0007669"/>
    <property type="project" value="TreeGrafter"/>
</dbReference>
<feature type="transmembrane region" description="Helical" evidence="1">
    <location>
        <begin position="115"/>
        <end position="134"/>
    </location>
</feature>
<accession>A0AAD6CWZ3</accession>
<reference evidence="2 3" key="1">
    <citation type="journal article" date="2023" name="IMA Fungus">
        <title>Comparative genomic study of the Penicillium genus elucidates a diverse pangenome and 15 lateral gene transfer events.</title>
        <authorList>
            <person name="Petersen C."/>
            <person name="Sorensen T."/>
            <person name="Nielsen M.R."/>
            <person name="Sondergaard T.E."/>
            <person name="Sorensen J.L."/>
            <person name="Fitzpatrick D.A."/>
            <person name="Frisvad J.C."/>
            <person name="Nielsen K.L."/>
        </authorList>
    </citation>
    <scope>NUCLEOTIDE SEQUENCE [LARGE SCALE GENOMIC DNA]</scope>
    <source>
        <strain evidence="2 3">IBT 35679</strain>
    </source>
</reference>
<keyword evidence="1" id="KW-1133">Transmembrane helix</keyword>
<keyword evidence="1" id="KW-0812">Transmembrane</keyword>